<sequence>MTLRIAGTIPESIVDGPGFRFALFTQGCPHHCPGCHNPQTHDFKGGRVVSILTLMRQIWHSRMNLDGVTFSGGEPFCQPEPLYHLARWCHRLGLDVISYSGWTLEELRQKPECQRLLNEIDWLVDGRFIIAKRSLELRFRGSSNQRLIHLSHGQVLSID</sequence>
<evidence type="ECO:0000256" key="10">
    <source>
        <dbReference type="ARBA" id="ARBA00023014"/>
    </source>
</evidence>
<dbReference type="InterPro" id="IPR058240">
    <property type="entry name" value="rSAM_sf"/>
</dbReference>
<dbReference type="PIRSF" id="PIRSF000368">
    <property type="entry name" value="NrdG"/>
    <property type="match status" value="1"/>
</dbReference>
<evidence type="ECO:0000256" key="7">
    <source>
        <dbReference type="ARBA" id="ARBA00022723"/>
    </source>
</evidence>
<dbReference type="GO" id="GO:0046872">
    <property type="term" value="F:metal ion binding"/>
    <property type="evidence" value="ECO:0007669"/>
    <property type="project" value="UniProtKB-KW"/>
</dbReference>
<evidence type="ECO:0000256" key="8">
    <source>
        <dbReference type="ARBA" id="ARBA00023002"/>
    </source>
</evidence>
<dbReference type="GO" id="GO:0051539">
    <property type="term" value="F:4 iron, 4 sulfur cluster binding"/>
    <property type="evidence" value="ECO:0007669"/>
    <property type="project" value="UniProtKB-KW"/>
</dbReference>
<name>A0A9D1NND7_9BACT</name>
<organism evidence="13 14">
    <name type="scientific">Candidatus Spyradenecus faecavium</name>
    <dbReference type="NCBI Taxonomy" id="2840947"/>
    <lineage>
        <taxon>Bacteria</taxon>
        <taxon>Pseudomonadati</taxon>
        <taxon>Lentisphaerota</taxon>
        <taxon>Lentisphaeria</taxon>
        <taxon>Lentisphaerales</taxon>
        <taxon>Lentisphaeraceae</taxon>
        <taxon>Lentisphaeraceae incertae sedis</taxon>
        <taxon>Candidatus Spyradenecus</taxon>
    </lineage>
</organism>
<reference evidence="13" key="2">
    <citation type="journal article" date="2021" name="PeerJ">
        <title>Extensive microbial diversity within the chicken gut microbiome revealed by metagenomics and culture.</title>
        <authorList>
            <person name="Gilroy R."/>
            <person name="Ravi A."/>
            <person name="Getino M."/>
            <person name="Pursley I."/>
            <person name="Horton D.L."/>
            <person name="Alikhan N.F."/>
            <person name="Baker D."/>
            <person name="Gharbi K."/>
            <person name="Hall N."/>
            <person name="Watson M."/>
            <person name="Adriaenssens E.M."/>
            <person name="Foster-Nyarko E."/>
            <person name="Jarju S."/>
            <person name="Secka A."/>
            <person name="Antonio M."/>
            <person name="Oren A."/>
            <person name="Chaudhuri R.R."/>
            <person name="La Ragione R."/>
            <person name="Hildebrand F."/>
            <person name="Pallen M.J."/>
        </authorList>
    </citation>
    <scope>NUCLEOTIDE SEQUENCE</scope>
    <source>
        <strain evidence="13">35461</strain>
    </source>
</reference>
<dbReference type="PANTHER" id="PTHR30352:SF2">
    <property type="entry name" value="ANAEROBIC RIBONUCLEOSIDE-TRIPHOSPHATE REDUCTASE-ACTIVATING PROTEIN"/>
    <property type="match status" value="1"/>
</dbReference>
<comment type="catalytic activity">
    <reaction evidence="11">
        <text>glycyl-[protein] + reduced [flavodoxin] + S-adenosyl-L-methionine = glycin-2-yl radical-[protein] + semiquinone [flavodoxin] + 5'-deoxyadenosine + L-methionine + H(+)</text>
        <dbReference type="Rhea" id="RHEA:61976"/>
        <dbReference type="Rhea" id="RHEA-COMP:10622"/>
        <dbReference type="Rhea" id="RHEA-COMP:14480"/>
        <dbReference type="Rhea" id="RHEA-COMP:15993"/>
        <dbReference type="Rhea" id="RHEA-COMP:15994"/>
        <dbReference type="ChEBI" id="CHEBI:15378"/>
        <dbReference type="ChEBI" id="CHEBI:17319"/>
        <dbReference type="ChEBI" id="CHEBI:29947"/>
        <dbReference type="ChEBI" id="CHEBI:32722"/>
        <dbReference type="ChEBI" id="CHEBI:57618"/>
        <dbReference type="ChEBI" id="CHEBI:57844"/>
        <dbReference type="ChEBI" id="CHEBI:59789"/>
        <dbReference type="ChEBI" id="CHEBI:140311"/>
    </reaction>
</comment>
<dbReference type="GO" id="GO:0004748">
    <property type="term" value="F:ribonucleoside-diphosphate reductase activity, thioredoxin disulfide as acceptor"/>
    <property type="evidence" value="ECO:0007669"/>
    <property type="project" value="TreeGrafter"/>
</dbReference>
<comment type="function">
    <text evidence="2 12">Activation of anaerobic ribonucleoside-triphosphate reductase under anaerobic conditions by generation of an organic free radical, using S-adenosylmethionine and reduced flavodoxin as cosubstrates to produce 5'-deoxy-adenosine.</text>
</comment>
<keyword evidence="10" id="KW-0411">Iron-sulfur</keyword>
<dbReference type="Gene3D" id="3.20.20.70">
    <property type="entry name" value="Aldolase class I"/>
    <property type="match status" value="1"/>
</dbReference>
<evidence type="ECO:0000256" key="12">
    <source>
        <dbReference type="PIRNR" id="PIRNR000368"/>
    </source>
</evidence>
<evidence type="ECO:0000313" key="13">
    <source>
        <dbReference type="EMBL" id="HIV09578.1"/>
    </source>
</evidence>
<keyword evidence="5" id="KW-0004">4Fe-4S</keyword>
<dbReference type="InterPro" id="IPR012837">
    <property type="entry name" value="NrdG"/>
</dbReference>
<evidence type="ECO:0000256" key="1">
    <source>
        <dbReference type="ARBA" id="ARBA00001966"/>
    </source>
</evidence>
<dbReference type="GO" id="GO:0043365">
    <property type="term" value="F:[formate-C-acetyltransferase]-activating enzyme activity"/>
    <property type="evidence" value="ECO:0007669"/>
    <property type="project" value="InterPro"/>
</dbReference>
<dbReference type="Proteomes" id="UP000886845">
    <property type="component" value="Unassembled WGS sequence"/>
</dbReference>
<proteinExistence type="inferred from homology"/>
<dbReference type="CDD" id="cd01335">
    <property type="entry name" value="Radical_SAM"/>
    <property type="match status" value="1"/>
</dbReference>
<dbReference type="EMBL" id="DVOR01000180">
    <property type="protein sequence ID" value="HIV09578.1"/>
    <property type="molecule type" value="Genomic_DNA"/>
</dbReference>
<dbReference type="SUPFAM" id="SSF102114">
    <property type="entry name" value="Radical SAM enzymes"/>
    <property type="match status" value="1"/>
</dbReference>
<protein>
    <recommendedName>
        <fullName evidence="4 12">Anaerobic ribonucleoside-triphosphate reductase-activating protein</fullName>
        <ecNumber evidence="12">1.97.1.-</ecNumber>
    </recommendedName>
</protein>
<gene>
    <name evidence="13" type="primary">nrdG</name>
    <name evidence="13" type="ORF">IAC79_05660</name>
</gene>
<comment type="cofactor">
    <cofactor evidence="1">
        <name>[4Fe-4S] cluster</name>
        <dbReference type="ChEBI" id="CHEBI:49883"/>
    </cofactor>
</comment>
<dbReference type="InterPro" id="IPR001989">
    <property type="entry name" value="Radical_activat_CS"/>
</dbReference>
<dbReference type="InterPro" id="IPR013785">
    <property type="entry name" value="Aldolase_TIM"/>
</dbReference>
<dbReference type="PANTHER" id="PTHR30352">
    <property type="entry name" value="PYRUVATE FORMATE-LYASE-ACTIVATING ENZYME"/>
    <property type="match status" value="1"/>
</dbReference>
<dbReference type="InterPro" id="IPR007197">
    <property type="entry name" value="rSAM"/>
</dbReference>
<reference evidence="13" key="1">
    <citation type="submission" date="2020-10" db="EMBL/GenBank/DDBJ databases">
        <authorList>
            <person name="Gilroy R."/>
        </authorList>
    </citation>
    <scope>NUCLEOTIDE SEQUENCE</scope>
    <source>
        <strain evidence="13">35461</strain>
    </source>
</reference>
<dbReference type="NCBIfam" id="TIGR02491">
    <property type="entry name" value="NrdG"/>
    <property type="match status" value="1"/>
</dbReference>
<evidence type="ECO:0000256" key="11">
    <source>
        <dbReference type="ARBA" id="ARBA00047365"/>
    </source>
</evidence>
<keyword evidence="6" id="KW-0949">S-adenosyl-L-methionine</keyword>
<keyword evidence="7" id="KW-0479">Metal-binding</keyword>
<evidence type="ECO:0000256" key="6">
    <source>
        <dbReference type="ARBA" id="ARBA00022691"/>
    </source>
</evidence>
<keyword evidence="9" id="KW-0408">Iron</keyword>
<comment type="similarity">
    <text evidence="3 12">Belongs to the organic radical-activating enzymes family.</text>
</comment>
<comment type="caution">
    <text evidence="13">The sequence shown here is derived from an EMBL/GenBank/DDBJ whole genome shotgun (WGS) entry which is preliminary data.</text>
</comment>
<evidence type="ECO:0000256" key="3">
    <source>
        <dbReference type="ARBA" id="ARBA00009777"/>
    </source>
</evidence>
<dbReference type="AlphaFoldDB" id="A0A9D1NND7"/>
<dbReference type="SFLD" id="SFLDG01066">
    <property type="entry name" value="organic_radical-activating_enz"/>
    <property type="match status" value="1"/>
</dbReference>
<evidence type="ECO:0000256" key="2">
    <source>
        <dbReference type="ARBA" id="ARBA00003852"/>
    </source>
</evidence>
<dbReference type="SFLD" id="SFLDG01063">
    <property type="entry name" value="activating_enzymes__group_1"/>
    <property type="match status" value="1"/>
</dbReference>
<accession>A0A9D1NND7</accession>
<dbReference type="EC" id="1.97.1.-" evidence="12"/>
<dbReference type="InterPro" id="IPR034457">
    <property type="entry name" value="Organic_radical-activating"/>
</dbReference>
<dbReference type="SFLD" id="SFLDF00299">
    <property type="entry name" value="anaerobic_ribonucleoside-triph"/>
    <property type="match status" value="1"/>
</dbReference>
<dbReference type="PROSITE" id="PS01087">
    <property type="entry name" value="RADICAL_ACTIVATING"/>
    <property type="match status" value="1"/>
</dbReference>
<evidence type="ECO:0000256" key="4">
    <source>
        <dbReference type="ARBA" id="ARBA00014281"/>
    </source>
</evidence>
<evidence type="ECO:0000256" key="9">
    <source>
        <dbReference type="ARBA" id="ARBA00023004"/>
    </source>
</evidence>
<evidence type="ECO:0000313" key="14">
    <source>
        <dbReference type="Proteomes" id="UP000886845"/>
    </source>
</evidence>
<keyword evidence="8 12" id="KW-0560">Oxidoreductase</keyword>
<dbReference type="SFLD" id="SFLDS00029">
    <property type="entry name" value="Radical_SAM"/>
    <property type="match status" value="1"/>
</dbReference>
<dbReference type="Pfam" id="PF13353">
    <property type="entry name" value="Fer4_12"/>
    <property type="match status" value="1"/>
</dbReference>
<evidence type="ECO:0000256" key="5">
    <source>
        <dbReference type="ARBA" id="ARBA00022485"/>
    </source>
</evidence>